<dbReference type="AlphaFoldDB" id="B4QJW5"/>
<protein>
    <submittedName>
        <fullName evidence="2">GD13987</fullName>
    </submittedName>
</protein>
<dbReference type="Bgee" id="FBgn0183808">
    <property type="expression patterns" value="Expressed in embryo and 3 other cell types or tissues"/>
</dbReference>
<name>B4QJW5_DROSI</name>
<feature type="compositionally biased region" description="Basic and acidic residues" evidence="1">
    <location>
        <begin position="206"/>
        <end position="218"/>
    </location>
</feature>
<dbReference type="Proteomes" id="UP000000304">
    <property type="component" value="Chromosome 3L"/>
</dbReference>
<feature type="region of interest" description="Disordered" evidence="1">
    <location>
        <begin position="145"/>
        <end position="234"/>
    </location>
</feature>
<keyword evidence="3" id="KW-1185">Reference proteome</keyword>
<reference evidence="2 3" key="1">
    <citation type="journal article" date="2007" name="Nature">
        <title>Evolution of genes and genomes on the Drosophila phylogeny.</title>
        <authorList>
            <consortium name="Drosophila 12 Genomes Consortium"/>
            <person name="Clark A.G."/>
            <person name="Eisen M.B."/>
            <person name="Smith D.R."/>
            <person name="Bergman C.M."/>
            <person name="Oliver B."/>
            <person name="Markow T.A."/>
            <person name="Kaufman T.C."/>
            <person name="Kellis M."/>
            <person name="Gelbart W."/>
            <person name="Iyer V.N."/>
            <person name="Pollard D.A."/>
            <person name="Sackton T.B."/>
            <person name="Larracuente A.M."/>
            <person name="Singh N.D."/>
            <person name="Abad J.P."/>
            <person name="Abt D.N."/>
            <person name="Adryan B."/>
            <person name="Aguade M."/>
            <person name="Akashi H."/>
            <person name="Anderson W.W."/>
            <person name="Aquadro C.F."/>
            <person name="Ardell D.H."/>
            <person name="Arguello R."/>
            <person name="Artieri C.G."/>
            <person name="Barbash D.A."/>
            <person name="Barker D."/>
            <person name="Barsanti P."/>
            <person name="Batterham P."/>
            <person name="Batzoglou S."/>
            <person name="Begun D."/>
            <person name="Bhutkar A."/>
            <person name="Blanco E."/>
            <person name="Bosak S.A."/>
            <person name="Bradley R.K."/>
            <person name="Brand A.D."/>
            <person name="Brent M.R."/>
            <person name="Brooks A.N."/>
            <person name="Brown R.H."/>
            <person name="Butlin R.K."/>
            <person name="Caggese C."/>
            <person name="Calvi B.R."/>
            <person name="Bernardo de Carvalho A."/>
            <person name="Caspi A."/>
            <person name="Castrezana S."/>
            <person name="Celniker S.E."/>
            <person name="Chang J.L."/>
            <person name="Chapple C."/>
            <person name="Chatterji S."/>
            <person name="Chinwalla A."/>
            <person name="Civetta A."/>
            <person name="Clifton S.W."/>
            <person name="Comeron J.M."/>
            <person name="Costello J.C."/>
            <person name="Coyne J.A."/>
            <person name="Daub J."/>
            <person name="David R.G."/>
            <person name="Delcher A.L."/>
            <person name="Delehaunty K."/>
            <person name="Do C.B."/>
            <person name="Ebling H."/>
            <person name="Edwards K."/>
            <person name="Eickbush T."/>
            <person name="Evans J.D."/>
            <person name="Filipski A."/>
            <person name="Findeiss S."/>
            <person name="Freyhult E."/>
            <person name="Fulton L."/>
            <person name="Fulton R."/>
            <person name="Garcia A.C."/>
            <person name="Gardiner A."/>
            <person name="Garfield D.A."/>
            <person name="Garvin B.E."/>
            <person name="Gibson G."/>
            <person name="Gilbert D."/>
            <person name="Gnerre S."/>
            <person name="Godfrey J."/>
            <person name="Good R."/>
            <person name="Gotea V."/>
            <person name="Gravely B."/>
            <person name="Greenberg A.J."/>
            <person name="Griffiths-Jones S."/>
            <person name="Gross S."/>
            <person name="Guigo R."/>
            <person name="Gustafson E.A."/>
            <person name="Haerty W."/>
            <person name="Hahn M.W."/>
            <person name="Halligan D.L."/>
            <person name="Halpern A.L."/>
            <person name="Halter G.M."/>
            <person name="Han M.V."/>
            <person name="Heger A."/>
            <person name="Hillier L."/>
            <person name="Hinrichs A.S."/>
            <person name="Holmes I."/>
            <person name="Hoskins R.A."/>
            <person name="Hubisz M.J."/>
            <person name="Hultmark D."/>
            <person name="Huntley M.A."/>
            <person name="Jaffe D.B."/>
            <person name="Jagadeeshan S."/>
            <person name="Jeck W.R."/>
            <person name="Johnson J."/>
            <person name="Jones C.D."/>
            <person name="Jordan W.C."/>
            <person name="Karpen G.H."/>
            <person name="Kataoka E."/>
            <person name="Keightley P.D."/>
            <person name="Kheradpour P."/>
            <person name="Kirkness E.F."/>
            <person name="Koerich L.B."/>
            <person name="Kristiansen K."/>
            <person name="Kudrna D."/>
            <person name="Kulathinal R.J."/>
            <person name="Kumar S."/>
            <person name="Kwok R."/>
            <person name="Lander E."/>
            <person name="Langley C.H."/>
            <person name="Lapoint R."/>
            <person name="Lazzaro B.P."/>
            <person name="Lee S.J."/>
            <person name="Levesque L."/>
            <person name="Li R."/>
            <person name="Lin C.F."/>
            <person name="Lin M.F."/>
            <person name="Lindblad-Toh K."/>
            <person name="Llopart A."/>
            <person name="Long M."/>
            <person name="Low L."/>
            <person name="Lozovsky E."/>
            <person name="Lu J."/>
            <person name="Luo M."/>
            <person name="Machado C.A."/>
            <person name="Makalowski W."/>
            <person name="Marzo M."/>
            <person name="Matsuda M."/>
            <person name="Matzkin L."/>
            <person name="McAllister B."/>
            <person name="McBride C.S."/>
            <person name="McKernan B."/>
            <person name="McKernan K."/>
            <person name="Mendez-Lago M."/>
            <person name="Minx P."/>
            <person name="Mollenhauer M.U."/>
            <person name="Montooth K."/>
            <person name="Mount S.M."/>
            <person name="Mu X."/>
            <person name="Myers E."/>
            <person name="Negre B."/>
            <person name="Newfeld S."/>
            <person name="Nielsen R."/>
            <person name="Noor M.A."/>
            <person name="O'Grady P."/>
            <person name="Pachter L."/>
            <person name="Papaceit M."/>
            <person name="Parisi M.J."/>
            <person name="Parisi M."/>
            <person name="Parts L."/>
            <person name="Pedersen J.S."/>
            <person name="Pesole G."/>
            <person name="Phillippy A.M."/>
            <person name="Ponting C.P."/>
            <person name="Pop M."/>
            <person name="Porcelli D."/>
            <person name="Powell J.R."/>
            <person name="Prohaska S."/>
            <person name="Pruitt K."/>
            <person name="Puig M."/>
            <person name="Quesneville H."/>
            <person name="Ram K.R."/>
            <person name="Rand D."/>
            <person name="Rasmussen M.D."/>
            <person name="Reed L.K."/>
            <person name="Reenan R."/>
            <person name="Reily A."/>
            <person name="Remington K.A."/>
            <person name="Rieger T.T."/>
            <person name="Ritchie M.G."/>
            <person name="Robin C."/>
            <person name="Rogers Y.H."/>
            <person name="Rohde C."/>
            <person name="Rozas J."/>
            <person name="Rubenfield M.J."/>
            <person name="Ruiz A."/>
            <person name="Russo S."/>
            <person name="Salzberg S.L."/>
            <person name="Sanchez-Gracia A."/>
            <person name="Saranga D.J."/>
            <person name="Sato H."/>
            <person name="Schaeffer S.W."/>
            <person name="Schatz M.C."/>
            <person name="Schlenke T."/>
            <person name="Schwartz R."/>
            <person name="Segarra C."/>
            <person name="Singh R.S."/>
            <person name="Sirot L."/>
            <person name="Sirota M."/>
            <person name="Sisneros N.B."/>
            <person name="Smith C.D."/>
            <person name="Smith T.F."/>
            <person name="Spieth J."/>
            <person name="Stage D.E."/>
            <person name="Stark A."/>
            <person name="Stephan W."/>
            <person name="Strausberg R.L."/>
            <person name="Strempel S."/>
            <person name="Sturgill D."/>
            <person name="Sutton G."/>
            <person name="Sutton G.G."/>
            <person name="Tao W."/>
            <person name="Teichmann S."/>
            <person name="Tobari Y.N."/>
            <person name="Tomimura Y."/>
            <person name="Tsolas J.M."/>
            <person name="Valente V.L."/>
            <person name="Venter E."/>
            <person name="Venter J.C."/>
            <person name="Vicario S."/>
            <person name="Vieira F.G."/>
            <person name="Vilella A.J."/>
            <person name="Villasante A."/>
            <person name="Walenz B."/>
            <person name="Wang J."/>
            <person name="Wasserman M."/>
            <person name="Watts T."/>
            <person name="Wilson D."/>
            <person name="Wilson R.K."/>
            <person name="Wing R.A."/>
            <person name="Wolfner M.F."/>
            <person name="Wong A."/>
            <person name="Wong G.K."/>
            <person name="Wu C.I."/>
            <person name="Wu G."/>
            <person name="Yamamoto D."/>
            <person name="Yang H.P."/>
            <person name="Yang S.P."/>
            <person name="Yorke J.A."/>
            <person name="Yoshida K."/>
            <person name="Zdobnov E."/>
            <person name="Zhang P."/>
            <person name="Zhang Y."/>
            <person name="Zimin A.V."/>
            <person name="Baldwin J."/>
            <person name="Abdouelleil A."/>
            <person name="Abdulkadir J."/>
            <person name="Abebe A."/>
            <person name="Abera B."/>
            <person name="Abreu J."/>
            <person name="Acer S.C."/>
            <person name="Aftuck L."/>
            <person name="Alexander A."/>
            <person name="An P."/>
            <person name="Anderson E."/>
            <person name="Anderson S."/>
            <person name="Arachi H."/>
            <person name="Azer M."/>
            <person name="Bachantsang P."/>
            <person name="Barry A."/>
            <person name="Bayul T."/>
            <person name="Berlin A."/>
            <person name="Bessette D."/>
            <person name="Bloom T."/>
            <person name="Blye J."/>
            <person name="Boguslavskiy L."/>
            <person name="Bonnet C."/>
            <person name="Boukhgalter B."/>
            <person name="Bourzgui I."/>
            <person name="Brown A."/>
            <person name="Cahill P."/>
            <person name="Channer S."/>
            <person name="Cheshatsang Y."/>
            <person name="Chuda L."/>
            <person name="Citroen M."/>
            <person name="Collymore A."/>
            <person name="Cooke P."/>
            <person name="Costello M."/>
            <person name="D'Aco K."/>
            <person name="Daza R."/>
            <person name="De Haan G."/>
            <person name="DeGray S."/>
            <person name="DeMaso C."/>
            <person name="Dhargay N."/>
            <person name="Dooley K."/>
            <person name="Dooley E."/>
            <person name="Doricent M."/>
            <person name="Dorje P."/>
            <person name="Dorjee K."/>
            <person name="Dupes A."/>
            <person name="Elong R."/>
            <person name="Falk J."/>
            <person name="Farina A."/>
            <person name="Faro S."/>
            <person name="Ferguson D."/>
            <person name="Fisher S."/>
            <person name="Foley C.D."/>
            <person name="Franke A."/>
            <person name="Friedrich D."/>
            <person name="Gadbois L."/>
            <person name="Gearin G."/>
            <person name="Gearin C.R."/>
            <person name="Giannoukos G."/>
            <person name="Goode T."/>
            <person name="Graham J."/>
            <person name="Grandbois E."/>
            <person name="Grewal S."/>
            <person name="Gyaltsen K."/>
            <person name="Hafez N."/>
            <person name="Hagos B."/>
            <person name="Hall J."/>
            <person name="Henson C."/>
            <person name="Hollinger A."/>
            <person name="Honan T."/>
            <person name="Huard M.D."/>
            <person name="Hughes L."/>
            <person name="Hurhula B."/>
            <person name="Husby M.E."/>
            <person name="Kamat A."/>
            <person name="Kanga B."/>
            <person name="Kashin S."/>
            <person name="Khazanovich D."/>
            <person name="Kisner P."/>
            <person name="Lance K."/>
            <person name="Lara M."/>
            <person name="Lee W."/>
            <person name="Lennon N."/>
            <person name="Letendre F."/>
            <person name="LeVine R."/>
            <person name="Lipovsky A."/>
            <person name="Liu X."/>
            <person name="Liu J."/>
            <person name="Liu S."/>
            <person name="Lokyitsang T."/>
            <person name="Lokyitsang Y."/>
            <person name="Lubonja R."/>
            <person name="Lui A."/>
            <person name="MacDonald P."/>
            <person name="Magnisalis V."/>
            <person name="Maru K."/>
            <person name="Matthews C."/>
            <person name="McCusker W."/>
            <person name="McDonough S."/>
            <person name="Mehta T."/>
            <person name="Meldrim J."/>
            <person name="Meneus L."/>
            <person name="Mihai O."/>
            <person name="Mihalev A."/>
            <person name="Mihova T."/>
            <person name="Mittelman R."/>
            <person name="Mlenga V."/>
            <person name="Montmayeur A."/>
            <person name="Mulrain L."/>
            <person name="Navidi A."/>
            <person name="Naylor J."/>
            <person name="Negash T."/>
            <person name="Nguyen T."/>
            <person name="Nguyen N."/>
            <person name="Nicol R."/>
            <person name="Norbu C."/>
            <person name="Norbu N."/>
            <person name="Novod N."/>
            <person name="O'Neill B."/>
            <person name="Osman S."/>
            <person name="Markiewicz E."/>
            <person name="Oyono O.L."/>
            <person name="Patti C."/>
            <person name="Phunkhang P."/>
            <person name="Pierre F."/>
            <person name="Priest M."/>
            <person name="Raghuraman S."/>
            <person name="Rege F."/>
            <person name="Reyes R."/>
            <person name="Rise C."/>
            <person name="Rogov P."/>
            <person name="Ross K."/>
            <person name="Ryan E."/>
            <person name="Settipalli S."/>
            <person name="Shea T."/>
            <person name="Sherpa N."/>
            <person name="Shi L."/>
            <person name="Shih D."/>
            <person name="Sparrow T."/>
            <person name="Spaulding J."/>
            <person name="Stalker J."/>
            <person name="Stange-Thomann N."/>
            <person name="Stavropoulos S."/>
            <person name="Stone C."/>
            <person name="Strader C."/>
            <person name="Tesfaye S."/>
            <person name="Thomson T."/>
            <person name="Thoulutsang Y."/>
            <person name="Thoulutsang D."/>
            <person name="Topham K."/>
            <person name="Topping I."/>
            <person name="Tsamla T."/>
            <person name="Vassiliev H."/>
            <person name="Vo A."/>
            <person name="Wangchuk T."/>
            <person name="Wangdi T."/>
            <person name="Weiand M."/>
            <person name="Wilkinson J."/>
            <person name="Wilson A."/>
            <person name="Yadav S."/>
            <person name="Young G."/>
            <person name="Yu Q."/>
            <person name="Zembek L."/>
            <person name="Zhong D."/>
            <person name="Zimmer A."/>
            <person name="Zwirko Z."/>
            <person name="Jaffe D.B."/>
            <person name="Alvarez P."/>
            <person name="Brockman W."/>
            <person name="Butler J."/>
            <person name="Chin C."/>
            <person name="Gnerre S."/>
            <person name="Grabherr M."/>
            <person name="Kleber M."/>
            <person name="Mauceli E."/>
            <person name="MacCallum I."/>
        </authorList>
    </citation>
    <scope>NUCLEOTIDE SEQUENCE [LARGE SCALE GENOMIC DNA]</scope>
    <source>
        <strain evidence="3">white501</strain>
    </source>
</reference>
<dbReference type="STRING" id="7240.B4QJW5"/>
<evidence type="ECO:0000313" key="3">
    <source>
        <dbReference type="Proteomes" id="UP000000304"/>
    </source>
</evidence>
<dbReference type="OrthoDB" id="442731at2759"/>
<accession>B4QJW5</accession>
<sequence length="234" mass="25393">MRKEEGGSGAGGTQLSLGLAPNARHSALLVIIISDICGLTLRLSLTRRSGARGDPNLPGGTLRFWWSVRSPLHVSLPPTPPPPLPLCHGYMQMKPPQAAKIKFSKQHAHHAYRHTDNIYDGGTDTDDDECPLEATAMNPYEYESTLDCRDAGGGPAPAHAHPHAQGRTLPMSGHGRPATDLGPVHGSQTLQHQNQQNLQAAQSSHYDYEYQHLAHRPPDTANNTAQRTHGRQGE</sequence>
<gene>
    <name evidence="2" type="primary">Dsim\GD13987</name>
    <name evidence="2" type="ORF">Dsim_GD13987</name>
</gene>
<dbReference type="EMBL" id="CM000363">
    <property type="protein sequence ID" value="EDX09506.1"/>
    <property type="molecule type" value="Genomic_DNA"/>
</dbReference>
<organism evidence="2 3">
    <name type="scientific">Drosophila simulans</name>
    <name type="common">Fruit fly</name>
    <dbReference type="NCBI Taxonomy" id="7240"/>
    <lineage>
        <taxon>Eukaryota</taxon>
        <taxon>Metazoa</taxon>
        <taxon>Ecdysozoa</taxon>
        <taxon>Arthropoda</taxon>
        <taxon>Hexapoda</taxon>
        <taxon>Insecta</taxon>
        <taxon>Pterygota</taxon>
        <taxon>Neoptera</taxon>
        <taxon>Endopterygota</taxon>
        <taxon>Diptera</taxon>
        <taxon>Brachycera</taxon>
        <taxon>Muscomorpha</taxon>
        <taxon>Ephydroidea</taxon>
        <taxon>Drosophilidae</taxon>
        <taxon>Drosophila</taxon>
        <taxon>Sophophora</taxon>
    </lineage>
</organism>
<dbReference type="HOGENOM" id="CLU_1186110_0_0_1"/>
<feature type="compositionally biased region" description="Low complexity" evidence="1">
    <location>
        <begin position="190"/>
        <end position="205"/>
    </location>
</feature>
<evidence type="ECO:0000313" key="2">
    <source>
        <dbReference type="EMBL" id="EDX09506.1"/>
    </source>
</evidence>
<evidence type="ECO:0000256" key="1">
    <source>
        <dbReference type="SAM" id="MobiDB-lite"/>
    </source>
</evidence>
<proteinExistence type="predicted"/>